<evidence type="ECO:0000256" key="5">
    <source>
        <dbReference type="ARBA" id="ARBA00022989"/>
    </source>
</evidence>
<reference evidence="9" key="1">
    <citation type="submission" date="2020-09" db="EMBL/GenBank/DDBJ databases">
        <title>Taishania pollutisoli gen. nov., sp. nov., Isolated from Tetrabromobisphenol A-Contaminated Soil.</title>
        <authorList>
            <person name="Chen Q."/>
        </authorList>
    </citation>
    <scope>NUCLEOTIDE SEQUENCE</scope>
    <source>
        <strain evidence="9">CZZ-1</strain>
    </source>
</reference>
<organism evidence="9 10">
    <name type="scientific">Taishania pollutisoli</name>
    <dbReference type="NCBI Taxonomy" id="2766479"/>
    <lineage>
        <taxon>Bacteria</taxon>
        <taxon>Pseudomonadati</taxon>
        <taxon>Bacteroidota</taxon>
        <taxon>Flavobacteriia</taxon>
        <taxon>Flavobacteriales</taxon>
        <taxon>Crocinitomicaceae</taxon>
        <taxon>Taishania</taxon>
    </lineage>
</organism>
<comment type="subcellular location">
    <subcellularLocation>
        <location evidence="1">Cell membrane</location>
        <topology evidence="1">Multi-pass membrane protein</topology>
    </subcellularLocation>
</comment>
<evidence type="ECO:0000256" key="4">
    <source>
        <dbReference type="ARBA" id="ARBA00022692"/>
    </source>
</evidence>
<protein>
    <submittedName>
        <fullName evidence="9">ABC transporter permease</fullName>
    </submittedName>
</protein>
<dbReference type="PANTHER" id="PTHR30489">
    <property type="entry name" value="LIPOPROTEIN-RELEASING SYSTEM TRANSMEMBRANE PROTEIN LOLE"/>
    <property type="match status" value="1"/>
</dbReference>
<feature type="transmembrane region" description="Helical" evidence="7">
    <location>
        <begin position="225"/>
        <end position="252"/>
    </location>
</feature>
<feature type="transmembrane region" description="Helical" evidence="7">
    <location>
        <begin position="325"/>
        <end position="344"/>
    </location>
</feature>
<keyword evidence="4 7" id="KW-0812">Transmembrane</keyword>
<comment type="caution">
    <text evidence="9">The sequence shown here is derived from an EMBL/GenBank/DDBJ whole genome shotgun (WGS) entry which is preliminary data.</text>
</comment>
<sequence length="354" mass="39956">MIEKLYSDFDAPITIRSSQTKTFFENEINFQQLRSTTGVKQYTKATEEIVVIKHEDKWANATLFGVDSTFLMMSRMSAHMVDGFPALYENQEPVGIIGASLLDKLGGYIPQAFGRESVMIYGPKRDMKMSVGKNPFQTRIVPIVGRMNFNREVNAESMVVPIELSRELLGYAENELSAIYLDVTDPSKKHAIKTTIQEQLGNQFTVKTNDEKNELIFQTSKTERLIVIVILVFIFILASFNLVASLTMLFVEKKEDIHILKSMGADGQLIFRIFFYEGLLIAAKGIIFGLILGYGICFLQLQFGLLEMPNSFGEVFPIMLTVKDGLLILFLVSSLSFLASYFPVKMLLKRNAIV</sequence>
<evidence type="ECO:0000259" key="8">
    <source>
        <dbReference type="Pfam" id="PF02687"/>
    </source>
</evidence>
<dbReference type="AlphaFoldDB" id="A0A8J6U267"/>
<gene>
    <name evidence="9" type="ORF">H9Y05_07275</name>
</gene>
<dbReference type="Proteomes" id="UP000652681">
    <property type="component" value="Unassembled WGS sequence"/>
</dbReference>
<evidence type="ECO:0000256" key="2">
    <source>
        <dbReference type="ARBA" id="ARBA00005236"/>
    </source>
</evidence>
<feature type="domain" description="ABC3 transporter permease C-terminal" evidence="8">
    <location>
        <begin position="228"/>
        <end position="351"/>
    </location>
</feature>
<evidence type="ECO:0000256" key="1">
    <source>
        <dbReference type="ARBA" id="ARBA00004651"/>
    </source>
</evidence>
<dbReference type="InterPro" id="IPR003838">
    <property type="entry name" value="ABC3_permease_C"/>
</dbReference>
<evidence type="ECO:0000313" key="10">
    <source>
        <dbReference type="Proteomes" id="UP000652681"/>
    </source>
</evidence>
<keyword evidence="6 7" id="KW-0472">Membrane</keyword>
<dbReference type="EMBL" id="JACVEL010000004">
    <property type="protein sequence ID" value="MBC9812280.1"/>
    <property type="molecule type" value="Genomic_DNA"/>
</dbReference>
<evidence type="ECO:0000256" key="3">
    <source>
        <dbReference type="ARBA" id="ARBA00022475"/>
    </source>
</evidence>
<evidence type="ECO:0000256" key="7">
    <source>
        <dbReference type="SAM" id="Phobius"/>
    </source>
</evidence>
<name>A0A8J6U267_9FLAO</name>
<keyword evidence="5 7" id="KW-1133">Transmembrane helix</keyword>
<dbReference type="GO" id="GO:0098797">
    <property type="term" value="C:plasma membrane protein complex"/>
    <property type="evidence" value="ECO:0007669"/>
    <property type="project" value="TreeGrafter"/>
</dbReference>
<dbReference type="InterPro" id="IPR051447">
    <property type="entry name" value="Lipoprotein-release_system"/>
</dbReference>
<dbReference type="GO" id="GO:0044874">
    <property type="term" value="P:lipoprotein localization to outer membrane"/>
    <property type="evidence" value="ECO:0007669"/>
    <property type="project" value="TreeGrafter"/>
</dbReference>
<dbReference type="PANTHER" id="PTHR30489:SF0">
    <property type="entry name" value="LIPOPROTEIN-RELEASING SYSTEM TRANSMEMBRANE PROTEIN LOLE"/>
    <property type="match status" value="1"/>
</dbReference>
<dbReference type="Pfam" id="PF02687">
    <property type="entry name" value="FtsX"/>
    <property type="match status" value="1"/>
</dbReference>
<feature type="transmembrane region" description="Helical" evidence="7">
    <location>
        <begin position="273"/>
        <end position="305"/>
    </location>
</feature>
<accession>A0A8J6U267</accession>
<proteinExistence type="inferred from homology"/>
<comment type="similarity">
    <text evidence="2">Belongs to the ABC-4 integral membrane protein family. LolC/E subfamily.</text>
</comment>
<evidence type="ECO:0000313" key="9">
    <source>
        <dbReference type="EMBL" id="MBC9812280.1"/>
    </source>
</evidence>
<keyword evidence="10" id="KW-1185">Reference proteome</keyword>
<keyword evidence="3" id="KW-1003">Cell membrane</keyword>
<evidence type="ECO:0000256" key="6">
    <source>
        <dbReference type="ARBA" id="ARBA00023136"/>
    </source>
</evidence>